<dbReference type="InterPro" id="IPR001382">
    <property type="entry name" value="Glyco_hydro_47"/>
</dbReference>
<dbReference type="Proteomes" id="UP000054018">
    <property type="component" value="Unassembled WGS sequence"/>
</dbReference>
<dbReference type="InterPro" id="IPR036026">
    <property type="entry name" value="Seven-hairpin_glycosidases"/>
</dbReference>
<evidence type="ECO:0000313" key="11">
    <source>
        <dbReference type="Proteomes" id="UP000054018"/>
    </source>
</evidence>
<dbReference type="PANTHER" id="PTHR45679">
    <property type="entry name" value="ER DEGRADATION-ENHANCING ALPHA-MANNOSIDASE-LIKE PROTEIN 2"/>
    <property type="match status" value="1"/>
</dbReference>
<dbReference type="GO" id="GO:1904380">
    <property type="term" value="P:endoplasmic reticulum mannose trimming"/>
    <property type="evidence" value="ECO:0007669"/>
    <property type="project" value="InterPro"/>
</dbReference>
<feature type="domain" description="PA" evidence="9">
    <location>
        <begin position="725"/>
        <end position="782"/>
    </location>
</feature>
<keyword evidence="6" id="KW-0479">Metal-binding</keyword>
<dbReference type="EC" id="3.2.1.-" evidence="7"/>
<evidence type="ECO:0000256" key="4">
    <source>
        <dbReference type="ARBA" id="ARBA00023180"/>
    </source>
</evidence>
<dbReference type="GO" id="GO:0016020">
    <property type="term" value="C:membrane"/>
    <property type="evidence" value="ECO:0007669"/>
    <property type="project" value="InterPro"/>
</dbReference>
<dbReference type="OrthoDB" id="8118055at2759"/>
<protein>
    <recommendedName>
        <fullName evidence="7">alpha-1,2-Mannosidase</fullName>
        <ecNumber evidence="7">3.2.1.-</ecNumber>
    </recommendedName>
</protein>
<comment type="subcellular location">
    <subcellularLocation>
        <location evidence="1">Endoplasmic reticulum</location>
    </subcellularLocation>
</comment>
<feature type="binding site" evidence="6">
    <location>
        <position position="480"/>
    </location>
    <ligand>
        <name>Ca(2+)</name>
        <dbReference type="ChEBI" id="CHEBI:29108"/>
    </ligand>
</feature>
<reference evidence="11" key="2">
    <citation type="submission" date="2015-01" db="EMBL/GenBank/DDBJ databases">
        <title>Evolutionary Origins and Diversification of the Mycorrhizal Mutualists.</title>
        <authorList>
            <consortium name="DOE Joint Genome Institute"/>
            <consortium name="Mycorrhizal Genomics Consortium"/>
            <person name="Kohler A."/>
            <person name="Kuo A."/>
            <person name="Nagy L.G."/>
            <person name="Floudas D."/>
            <person name="Copeland A."/>
            <person name="Barry K.W."/>
            <person name="Cichocki N."/>
            <person name="Veneault-Fourrey C."/>
            <person name="LaButti K."/>
            <person name="Lindquist E.A."/>
            <person name="Lipzen A."/>
            <person name="Lundell T."/>
            <person name="Morin E."/>
            <person name="Murat C."/>
            <person name="Riley R."/>
            <person name="Ohm R."/>
            <person name="Sun H."/>
            <person name="Tunlid A."/>
            <person name="Henrissat B."/>
            <person name="Grigoriev I.V."/>
            <person name="Hibbett D.S."/>
            <person name="Martin F."/>
        </authorList>
    </citation>
    <scope>NUCLEOTIDE SEQUENCE [LARGE SCALE GENOMIC DNA]</scope>
    <source>
        <strain evidence="11">441</strain>
    </source>
</reference>
<comment type="cofactor">
    <cofactor evidence="6">
        <name>Ca(2+)</name>
        <dbReference type="ChEBI" id="CHEBI:29108"/>
    </cofactor>
</comment>
<feature type="active site" description="Proton donor" evidence="5">
    <location>
        <position position="375"/>
    </location>
</feature>
<reference evidence="10 11" key="1">
    <citation type="submission" date="2014-04" db="EMBL/GenBank/DDBJ databases">
        <authorList>
            <consortium name="DOE Joint Genome Institute"/>
            <person name="Kuo A."/>
            <person name="Kohler A."/>
            <person name="Costa M.D."/>
            <person name="Nagy L.G."/>
            <person name="Floudas D."/>
            <person name="Copeland A."/>
            <person name="Barry K.W."/>
            <person name="Cichocki N."/>
            <person name="Veneault-Fourrey C."/>
            <person name="LaButti K."/>
            <person name="Lindquist E.A."/>
            <person name="Lipzen A."/>
            <person name="Lundell T."/>
            <person name="Morin E."/>
            <person name="Murat C."/>
            <person name="Sun H."/>
            <person name="Tunlid A."/>
            <person name="Henrissat B."/>
            <person name="Grigoriev I.V."/>
            <person name="Hibbett D.S."/>
            <person name="Martin F."/>
            <person name="Nordberg H.P."/>
            <person name="Cantor M.N."/>
            <person name="Hua S.X."/>
        </authorList>
    </citation>
    <scope>NUCLEOTIDE SEQUENCE [LARGE SCALE GENOMIC DNA]</scope>
    <source>
        <strain evidence="10 11">441</strain>
    </source>
</reference>
<name>A0A0C9YZJ2_9AGAM</name>
<dbReference type="Gene3D" id="1.50.10.10">
    <property type="match status" value="1"/>
</dbReference>
<dbReference type="Pfam" id="PF02225">
    <property type="entry name" value="PA"/>
    <property type="match status" value="1"/>
</dbReference>
<dbReference type="Pfam" id="PF01532">
    <property type="entry name" value="Glyco_hydro_47"/>
    <property type="match status" value="1"/>
</dbReference>
<evidence type="ECO:0000256" key="2">
    <source>
        <dbReference type="ARBA" id="ARBA00007658"/>
    </source>
</evidence>
<evidence type="ECO:0000256" key="7">
    <source>
        <dbReference type="RuleBase" id="RU361193"/>
    </source>
</evidence>
<comment type="similarity">
    <text evidence="2 7">Belongs to the glycosyl hydrolase 47 family.</text>
</comment>
<dbReference type="PRINTS" id="PR00747">
    <property type="entry name" value="GLYHDRLASE47"/>
</dbReference>
<dbReference type="GO" id="GO:0005975">
    <property type="term" value="P:carbohydrate metabolic process"/>
    <property type="evidence" value="ECO:0007669"/>
    <property type="project" value="InterPro"/>
</dbReference>
<dbReference type="Gene3D" id="3.50.30.30">
    <property type="match status" value="1"/>
</dbReference>
<proteinExistence type="inferred from homology"/>
<dbReference type="EMBL" id="KN833686">
    <property type="protein sequence ID" value="KIK30605.1"/>
    <property type="molecule type" value="Genomic_DNA"/>
</dbReference>
<accession>A0A0C9YZJ2</accession>
<dbReference type="GO" id="GO:0044322">
    <property type="term" value="C:endoplasmic reticulum quality control compartment"/>
    <property type="evidence" value="ECO:0007669"/>
    <property type="project" value="GOC"/>
</dbReference>
<organism evidence="10 11">
    <name type="scientific">Pisolithus microcarpus 441</name>
    <dbReference type="NCBI Taxonomy" id="765257"/>
    <lineage>
        <taxon>Eukaryota</taxon>
        <taxon>Fungi</taxon>
        <taxon>Dikarya</taxon>
        <taxon>Basidiomycota</taxon>
        <taxon>Agaricomycotina</taxon>
        <taxon>Agaricomycetes</taxon>
        <taxon>Agaricomycetidae</taxon>
        <taxon>Boletales</taxon>
        <taxon>Sclerodermatineae</taxon>
        <taxon>Pisolithaceae</taxon>
        <taxon>Pisolithus</taxon>
    </lineage>
</organism>
<sequence length="861" mass="96852">MRWRKLLPCSLLTYILFVLYTPGDRRTAVTASRGVWTTERKHSLRDATRELWYHGFDNYMSRAFPLDELSPLSCKGRGPDWENPANIAFNDVTGNFSLTLIDVLDTLVVLDDPPGFQRAVQNVIDQVSFDVDTKPQVFETTIRVMGGLLSGHLFASSPGQPFFLSWYRGQLLDLAYDLGTRLLPAFATPTGLPYARLNLRYGVEPGESLSTCTAGAGSLILEFATLTRLTGDERFEKVAYKAYFALWNRRSEIGLVGNTINIWTGAWLHPEVTSVGAGIDSFYEYALKWYIMSGEVEFLDVWNEVYATVMRYPRSPDGYWFRHVNMHTGNQAYSTIDSLSAFWPGLQVLAGDVQNAIKSHLTYWNIWRRHSGMPEIWDAHFMQATSFQYPLRPEFVESTWYLYRATKDSFYLDVGERILRDITARSKVECGLSGIKDLRNNAQDDRMESFALSETLKYLYLLFDEDNRLHNDDSHYVFTTEGHILTLPKHVLRPMSPARRRMRREESHQCPAYQPFRAPQSSQLANGLVRGVGSRYDAEYARHLIGLKPQSSDELYWSPDGWCAVPYTDLYSYNFVMSAKGYEVTEDLNPGIDKLRPVGDGFVIQNVTGIRAHIVSRLDGRGYDITRLGPHAVRSGQVVYVNDAELWSSAESLARLQRRPTVRLRIFLDTEDPLLVAQAGTVGMDAAIFFTAHTAQFGADPINLSRMTMKSGHEGGVRIRKAESNRHGCGEYDKKYGGDAILVWRGACTFLEKLVQARKAEAWGVIVISDDDDPVNPSATTEEVEAAGDLEDVALVLLPHTPGKGLAAMVEGAGVLSYGNVLFSVDLEGVPPATRRDGVEDENMHVLHVNGHPILNTRLLV</sequence>
<dbReference type="SUPFAM" id="SSF48225">
    <property type="entry name" value="Seven-hairpin glycosidases"/>
    <property type="match status" value="1"/>
</dbReference>
<dbReference type="InterPro" id="IPR012341">
    <property type="entry name" value="6hp_glycosidase-like_sf"/>
</dbReference>
<evidence type="ECO:0000313" key="10">
    <source>
        <dbReference type="EMBL" id="KIK30605.1"/>
    </source>
</evidence>
<dbReference type="HOGENOM" id="CLU_003818_2_1_1"/>
<evidence type="ECO:0000259" key="9">
    <source>
        <dbReference type="Pfam" id="PF02225"/>
    </source>
</evidence>
<dbReference type="InterPro" id="IPR044674">
    <property type="entry name" value="EDEM1/2/3"/>
</dbReference>
<dbReference type="CDD" id="cd00538">
    <property type="entry name" value="PA"/>
    <property type="match status" value="1"/>
</dbReference>
<evidence type="ECO:0000256" key="6">
    <source>
        <dbReference type="PIRSR" id="PIRSR601382-2"/>
    </source>
</evidence>
<evidence type="ECO:0000256" key="3">
    <source>
        <dbReference type="ARBA" id="ARBA00022824"/>
    </source>
</evidence>
<evidence type="ECO:0000256" key="1">
    <source>
        <dbReference type="ARBA" id="ARBA00004240"/>
    </source>
</evidence>
<keyword evidence="11" id="KW-1185">Reference proteome</keyword>
<evidence type="ECO:0000256" key="5">
    <source>
        <dbReference type="PIRSR" id="PIRSR601382-1"/>
    </source>
</evidence>
<dbReference type="InterPro" id="IPR003137">
    <property type="entry name" value="PA_domain"/>
</dbReference>
<feature type="active site" description="Proton donor" evidence="5">
    <location>
        <position position="139"/>
    </location>
</feature>
<feature type="active site" evidence="5">
    <location>
        <position position="280"/>
    </location>
</feature>
<keyword evidence="3" id="KW-0256">Endoplasmic reticulum</keyword>
<gene>
    <name evidence="10" type="ORF">PISMIDRAFT_26389</name>
</gene>
<keyword evidence="6" id="KW-0106">Calcium</keyword>
<dbReference type="GO" id="GO:0036503">
    <property type="term" value="P:ERAD pathway"/>
    <property type="evidence" value="ECO:0007669"/>
    <property type="project" value="UniProtKB-ARBA"/>
</dbReference>
<keyword evidence="7 10" id="KW-0378">Hydrolase</keyword>
<dbReference type="GO" id="GO:0004571">
    <property type="term" value="F:mannosyl-oligosaccharide 1,2-alpha-mannosidase activity"/>
    <property type="evidence" value="ECO:0007669"/>
    <property type="project" value="InterPro"/>
</dbReference>
<feature type="active site" evidence="5">
    <location>
        <position position="394"/>
    </location>
</feature>
<dbReference type="AlphaFoldDB" id="A0A0C9YZJ2"/>
<evidence type="ECO:0000256" key="8">
    <source>
        <dbReference type="SAM" id="SignalP"/>
    </source>
</evidence>
<dbReference type="STRING" id="765257.A0A0C9YZJ2"/>
<dbReference type="GO" id="GO:0005509">
    <property type="term" value="F:calcium ion binding"/>
    <property type="evidence" value="ECO:0007669"/>
    <property type="project" value="InterPro"/>
</dbReference>
<keyword evidence="7" id="KW-0326">Glycosidase</keyword>
<dbReference type="PANTHER" id="PTHR45679:SF5">
    <property type="entry name" value="ER DEGRADATION-ENHANCING ALPHA-MANNOSIDASE-LIKE PROTEIN 1"/>
    <property type="match status" value="1"/>
</dbReference>
<feature type="signal peptide" evidence="8">
    <location>
        <begin position="1"/>
        <end position="23"/>
    </location>
</feature>
<keyword evidence="8" id="KW-0732">Signal</keyword>
<feature type="chain" id="PRO_5002217845" description="alpha-1,2-Mannosidase" evidence="8">
    <location>
        <begin position="24"/>
        <end position="861"/>
    </location>
</feature>
<keyword evidence="4" id="KW-0325">Glycoprotein</keyword>